<dbReference type="InterPro" id="IPR036390">
    <property type="entry name" value="WH_DNA-bd_sf"/>
</dbReference>
<sequence>MKENTNKYTIGIEATLEIIRGKWKGIIVYHLTTGRKRTYELRKLMPNLTQKVLTQQLRELEKDGIITRIIYNQIPPKVEYEISDYGWGLINILDSVCLWGEEHLDKVYGDKALVLKAESDVNF</sequence>
<proteinExistence type="predicted"/>
<dbReference type="STRING" id="494026.PGLA_08755"/>
<dbReference type="OrthoDB" id="9791143at2"/>
<organism evidence="5 6">
    <name type="scientific">Paenibacillus glacialis</name>
    <dbReference type="NCBI Taxonomy" id="494026"/>
    <lineage>
        <taxon>Bacteria</taxon>
        <taxon>Bacillati</taxon>
        <taxon>Bacillota</taxon>
        <taxon>Bacilli</taxon>
        <taxon>Bacillales</taxon>
        <taxon>Paenibacillaceae</taxon>
        <taxon>Paenibacillus</taxon>
    </lineage>
</organism>
<dbReference type="SUPFAM" id="SSF46785">
    <property type="entry name" value="Winged helix' DNA-binding domain"/>
    <property type="match status" value="1"/>
</dbReference>
<reference evidence="5 6" key="1">
    <citation type="submission" date="2016-03" db="EMBL/GenBank/DDBJ databases">
        <title>Draft genome sequence of Paenibacillus glacialis DSM 22343.</title>
        <authorList>
            <person name="Shin S.-K."/>
            <person name="Yi H."/>
        </authorList>
    </citation>
    <scope>NUCLEOTIDE SEQUENCE [LARGE SCALE GENOMIC DNA]</scope>
    <source>
        <strain evidence="5 6">DSM 22343</strain>
    </source>
</reference>
<dbReference type="PANTHER" id="PTHR33204:SF29">
    <property type="entry name" value="TRANSCRIPTIONAL REGULATOR"/>
    <property type="match status" value="1"/>
</dbReference>
<evidence type="ECO:0000256" key="1">
    <source>
        <dbReference type="ARBA" id="ARBA00023015"/>
    </source>
</evidence>
<comment type="caution">
    <text evidence="5">The sequence shown here is derived from an EMBL/GenBank/DDBJ whole genome shotgun (WGS) entry which is preliminary data.</text>
</comment>
<dbReference type="InterPro" id="IPR036388">
    <property type="entry name" value="WH-like_DNA-bd_sf"/>
</dbReference>
<dbReference type="Proteomes" id="UP000076967">
    <property type="component" value="Unassembled WGS sequence"/>
</dbReference>
<evidence type="ECO:0000313" key="5">
    <source>
        <dbReference type="EMBL" id="OAB43492.1"/>
    </source>
</evidence>
<keyword evidence="2" id="KW-0238">DNA-binding</keyword>
<dbReference type="Pfam" id="PF01638">
    <property type="entry name" value="HxlR"/>
    <property type="match status" value="1"/>
</dbReference>
<dbReference type="AlphaFoldDB" id="A0A168LK09"/>
<dbReference type="InterPro" id="IPR002577">
    <property type="entry name" value="HTH_HxlR"/>
</dbReference>
<dbReference type="RefSeq" id="WP_068531667.1">
    <property type="nucleotide sequence ID" value="NZ_LVJH01000013.1"/>
</dbReference>
<keyword evidence="3" id="KW-0804">Transcription</keyword>
<keyword evidence="6" id="KW-1185">Reference proteome</keyword>
<evidence type="ECO:0000313" key="6">
    <source>
        <dbReference type="Proteomes" id="UP000076967"/>
    </source>
</evidence>
<feature type="domain" description="HTH hxlR-type" evidence="4">
    <location>
        <begin position="10"/>
        <end position="108"/>
    </location>
</feature>
<accession>A0A168LK09</accession>
<dbReference type="Gene3D" id="1.10.10.10">
    <property type="entry name" value="Winged helix-like DNA-binding domain superfamily/Winged helix DNA-binding domain"/>
    <property type="match status" value="1"/>
</dbReference>
<name>A0A168LK09_9BACL</name>
<evidence type="ECO:0000259" key="4">
    <source>
        <dbReference type="PROSITE" id="PS51118"/>
    </source>
</evidence>
<dbReference type="EMBL" id="LVJH01000013">
    <property type="protein sequence ID" value="OAB43492.1"/>
    <property type="molecule type" value="Genomic_DNA"/>
</dbReference>
<dbReference type="GO" id="GO:0003677">
    <property type="term" value="F:DNA binding"/>
    <property type="evidence" value="ECO:0007669"/>
    <property type="project" value="UniProtKB-KW"/>
</dbReference>
<evidence type="ECO:0000256" key="2">
    <source>
        <dbReference type="ARBA" id="ARBA00023125"/>
    </source>
</evidence>
<gene>
    <name evidence="5" type="ORF">PGLA_08755</name>
</gene>
<keyword evidence="1" id="KW-0805">Transcription regulation</keyword>
<protein>
    <submittedName>
        <fullName evidence="5">HxlR family transcriptional regulator</fullName>
    </submittedName>
</protein>
<dbReference type="PROSITE" id="PS51118">
    <property type="entry name" value="HTH_HXLR"/>
    <property type="match status" value="1"/>
</dbReference>
<evidence type="ECO:0000256" key="3">
    <source>
        <dbReference type="ARBA" id="ARBA00023163"/>
    </source>
</evidence>
<dbReference type="PANTHER" id="PTHR33204">
    <property type="entry name" value="TRANSCRIPTIONAL REGULATOR, MARR FAMILY"/>
    <property type="match status" value="1"/>
</dbReference>